<evidence type="ECO:0000313" key="1">
    <source>
        <dbReference type="EMBL" id="EGG30225.1"/>
    </source>
</evidence>
<dbReference type="Proteomes" id="UP000005615">
    <property type="component" value="Unassembled WGS sequence"/>
</dbReference>
<evidence type="ECO:0000313" key="2">
    <source>
        <dbReference type="Proteomes" id="UP000005615"/>
    </source>
</evidence>
<proteinExistence type="predicted"/>
<protein>
    <submittedName>
        <fullName evidence="1">Uncharacterized protein</fullName>
    </submittedName>
</protein>
<comment type="caution">
    <text evidence="1">The sequence shown here is derived from an EMBL/GenBank/DDBJ whole genome shotgun (WGS) entry which is preliminary data.</text>
</comment>
<dbReference type="STRING" id="2518989.IMCC3088_831"/>
<organism evidence="1 2">
    <name type="scientific">Aequoribacter fuscus</name>
    <dbReference type="NCBI Taxonomy" id="2518989"/>
    <lineage>
        <taxon>Bacteria</taxon>
        <taxon>Pseudomonadati</taxon>
        <taxon>Pseudomonadota</taxon>
        <taxon>Gammaproteobacteria</taxon>
        <taxon>Cellvibrionales</taxon>
        <taxon>Halieaceae</taxon>
        <taxon>Aequoribacter</taxon>
    </lineage>
</organism>
<gene>
    <name evidence="1" type="ORF">IMCC3088_831</name>
</gene>
<dbReference type="EMBL" id="AEIG01000020">
    <property type="protein sequence ID" value="EGG30225.1"/>
    <property type="molecule type" value="Genomic_DNA"/>
</dbReference>
<reference evidence="1 2" key="1">
    <citation type="journal article" date="2011" name="J. Bacteriol.">
        <title>Genome sequence of strain IMCC3088, a proteorhodopsin-containing marine bacterium belonging to the OM60/NOR5 clade.</title>
        <authorList>
            <person name="Jang Y."/>
            <person name="Oh H.M."/>
            <person name="Kang I."/>
            <person name="Lee K."/>
            <person name="Yang S.J."/>
            <person name="Cho J.C."/>
        </authorList>
    </citation>
    <scope>NUCLEOTIDE SEQUENCE [LARGE SCALE GENOMIC DNA]</scope>
    <source>
        <strain evidence="1 2">IMCC3088</strain>
    </source>
</reference>
<sequence length="62" mass="6875">MNRSYWFGILVGTLIAALGFIGWNAQLIAPYLMITGLSLVVLNSLAHPQIRLLQKIKTAARH</sequence>
<keyword evidence="2" id="KW-1185">Reference proteome</keyword>
<dbReference type="AlphaFoldDB" id="F3L0B5"/>
<name>F3L0B5_9GAMM</name>
<dbReference type="RefSeq" id="WP_009575128.1">
    <property type="nucleotide sequence ID" value="NZ_AEIG01000020.1"/>
</dbReference>
<accession>F3L0B5</accession>